<dbReference type="Proteomes" id="UP001174909">
    <property type="component" value="Unassembled WGS sequence"/>
</dbReference>
<feature type="compositionally biased region" description="Acidic residues" evidence="1">
    <location>
        <begin position="1"/>
        <end position="10"/>
    </location>
</feature>
<sequence length="67" mass="7727">MGDWTDEPEEMSVQPPPPRLRLSLGKEARPLRDTTNLRFAEPVSTAELKRSQRAVPHLLPMRFRLTC</sequence>
<name>A0AA35RUH1_GEOBA</name>
<reference evidence="2" key="1">
    <citation type="submission" date="2023-03" db="EMBL/GenBank/DDBJ databases">
        <authorList>
            <person name="Steffen K."/>
            <person name="Cardenas P."/>
        </authorList>
    </citation>
    <scope>NUCLEOTIDE SEQUENCE</scope>
</reference>
<gene>
    <name evidence="2" type="ORF">GBAR_LOCUS10156</name>
</gene>
<keyword evidence="3" id="KW-1185">Reference proteome</keyword>
<proteinExistence type="predicted"/>
<dbReference type="EMBL" id="CASHTH010001539">
    <property type="protein sequence ID" value="CAI8016566.1"/>
    <property type="molecule type" value="Genomic_DNA"/>
</dbReference>
<comment type="caution">
    <text evidence="2">The sequence shown here is derived from an EMBL/GenBank/DDBJ whole genome shotgun (WGS) entry which is preliminary data.</text>
</comment>
<evidence type="ECO:0000256" key="1">
    <source>
        <dbReference type="SAM" id="MobiDB-lite"/>
    </source>
</evidence>
<feature type="region of interest" description="Disordered" evidence="1">
    <location>
        <begin position="1"/>
        <end position="27"/>
    </location>
</feature>
<protein>
    <submittedName>
        <fullName evidence="2">Uncharacterized protein</fullName>
    </submittedName>
</protein>
<dbReference type="AlphaFoldDB" id="A0AA35RUH1"/>
<accession>A0AA35RUH1</accession>
<evidence type="ECO:0000313" key="3">
    <source>
        <dbReference type="Proteomes" id="UP001174909"/>
    </source>
</evidence>
<organism evidence="2 3">
    <name type="scientific">Geodia barretti</name>
    <name type="common">Barrett's horny sponge</name>
    <dbReference type="NCBI Taxonomy" id="519541"/>
    <lineage>
        <taxon>Eukaryota</taxon>
        <taxon>Metazoa</taxon>
        <taxon>Porifera</taxon>
        <taxon>Demospongiae</taxon>
        <taxon>Heteroscleromorpha</taxon>
        <taxon>Tetractinellida</taxon>
        <taxon>Astrophorina</taxon>
        <taxon>Geodiidae</taxon>
        <taxon>Geodia</taxon>
    </lineage>
</organism>
<evidence type="ECO:0000313" key="2">
    <source>
        <dbReference type="EMBL" id="CAI8016566.1"/>
    </source>
</evidence>